<dbReference type="GO" id="GO:0051721">
    <property type="term" value="F:protein phosphatase 2A binding"/>
    <property type="evidence" value="ECO:0007669"/>
    <property type="project" value="TreeGrafter"/>
</dbReference>
<dbReference type="Pfam" id="PF04177">
    <property type="entry name" value="TAP42"/>
    <property type="match status" value="1"/>
</dbReference>
<dbReference type="Proteomes" id="UP000253472">
    <property type="component" value="Unassembled WGS sequence"/>
</dbReference>
<dbReference type="GO" id="GO:0005829">
    <property type="term" value="C:cytosol"/>
    <property type="evidence" value="ECO:0007669"/>
    <property type="project" value="TreeGrafter"/>
</dbReference>
<accession>A0A367XYY5</accession>
<dbReference type="PANTHER" id="PTHR10933:SF9">
    <property type="entry name" value="IMMUNOGLOBULIN-BINDING PROTEIN 1"/>
    <property type="match status" value="1"/>
</dbReference>
<feature type="region of interest" description="Disordered" evidence="1">
    <location>
        <begin position="315"/>
        <end position="363"/>
    </location>
</feature>
<gene>
    <name evidence="2" type="primary">TAP42</name>
    <name evidence="2" type="ORF">Cantr_07237</name>
</gene>
<keyword evidence="3" id="KW-1185">Reference proteome</keyword>
<comment type="caution">
    <text evidence="2">The sequence shown here is derived from an EMBL/GenBank/DDBJ whole genome shotgun (WGS) entry which is preliminary data.</text>
</comment>
<dbReference type="GO" id="GO:0035303">
    <property type="term" value="P:regulation of dephosphorylation"/>
    <property type="evidence" value="ECO:0007669"/>
    <property type="project" value="TreeGrafter"/>
</dbReference>
<proteinExistence type="predicted"/>
<dbReference type="Gene3D" id="1.25.40.540">
    <property type="entry name" value="TAP42-like family"/>
    <property type="match status" value="1"/>
</dbReference>
<evidence type="ECO:0000256" key="1">
    <source>
        <dbReference type="SAM" id="MobiDB-lite"/>
    </source>
</evidence>
<dbReference type="PANTHER" id="PTHR10933">
    <property type="entry name" value="IMMUNOGLOBULIN-BINDING PROTEIN 1"/>
    <property type="match status" value="1"/>
</dbReference>
<name>A0A367XYY5_9ASCO</name>
<protein>
    <submittedName>
        <fullName evidence="2">Type 2A phosphatase-associated protein 42</fullName>
    </submittedName>
</protein>
<feature type="compositionally biased region" description="Acidic residues" evidence="1">
    <location>
        <begin position="329"/>
        <end position="338"/>
    </location>
</feature>
<dbReference type="InterPro" id="IPR007304">
    <property type="entry name" value="TAP46-like"/>
</dbReference>
<dbReference type="InterPro" id="IPR038511">
    <property type="entry name" value="TAP42/TAP46-like_sf"/>
</dbReference>
<dbReference type="OrthoDB" id="10261753at2759"/>
<evidence type="ECO:0000313" key="3">
    <source>
        <dbReference type="Proteomes" id="UP000253472"/>
    </source>
</evidence>
<sequence>MSSDSHQLTVSERYKSAISQYKTLLESATSRPDSPSYQTTLHHILSEFELVVRLVAQLSLFSDNERLEEVSTSYIPFLNVWYYLGDGRSRVLFRQGAVTGVDLGYKAECLRLAQESLLTYLENLNNYHVLTPEQAKKYEVLKKGEKYEIGAMGRRAEKIANHRLEKELSLKLEVLDSAEDVGRFDEEVVRLIYVDQLKLFVLKAFATLESILMELEVLQNRPGESAQRNVDERGDGRTRQYTKENDYGFTTKLESKPKVSYEINDLINKQGKILQPFTITSQKENLREKVFGTGQVLPSMTVEEYLDYELANGKMMKDEVKDKPKKDGDEDELDEEEELEKRRWDDWKDENPKGAGNMKANIG</sequence>
<dbReference type="EMBL" id="QLNQ01000027">
    <property type="protein sequence ID" value="RCK58846.1"/>
    <property type="molecule type" value="Genomic_DNA"/>
</dbReference>
<dbReference type="GO" id="GO:0009966">
    <property type="term" value="P:regulation of signal transduction"/>
    <property type="evidence" value="ECO:0007669"/>
    <property type="project" value="InterPro"/>
</dbReference>
<dbReference type="STRING" id="5486.A0A367XYY5"/>
<feature type="compositionally biased region" description="Basic and acidic residues" evidence="1">
    <location>
        <begin position="315"/>
        <end position="328"/>
    </location>
</feature>
<dbReference type="AlphaFoldDB" id="A0A367XYY5"/>
<organism evidence="2 3">
    <name type="scientific">Candida viswanathii</name>
    <dbReference type="NCBI Taxonomy" id="5486"/>
    <lineage>
        <taxon>Eukaryota</taxon>
        <taxon>Fungi</taxon>
        <taxon>Dikarya</taxon>
        <taxon>Ascomycota</taxon>
        <taxon>Saccharomycotina</taxon>
        <taxon>Pichiomycetes</taxon>
        <taxon>Debaryomycetaceae</taxon>
        <taxon>Candida/Lodderomyces clade</taxon>
        <taxon>Candida</taxon>
    </lineage>
</organism>
<evidence type="ECO:0000313" key="2">
    <source>
        <dbReference type="EMBL" id="RCK58846.1"/>
    </source>
</evidence>
<reference evidence="2 3" key="1">
    <citation type="submission" date="2018-06" db="EMBL/GenBank/DDBJ databases">
        <title>Whole genome sequencing of Candida tropicalis (genome annotated by CSBL at Korea University).</title>
        <authorList>
            <person name="Ahn J."/>
        </authorList>
    </citation>
    <scope>NUCLEOTIDE SEQUENCE [LARGE SCALE GENOMIC DNA]</scope>
    <source>
        <strain evidence="2 3">ATCC 20962</strain>
    </source>
</reference>
<feature type="compositionally biased region" description="Basic and acidic residues" evidence="1">
    <location>
        <begin position="339"/>
        <end position="352"/>
    </location>
</feature>